<dbReference type="InterPro" id="IPR000551">
    <property type="entry name" value="MerR-type_HTH_dom"/>
</dbReference>
<dbReference type="Proteomes" id="UP000319619">
    <property type="component" value="Unassembled WGS sequence"/>
</dbReference>
<evidence type="ECO:0000259" key="2">
    <source>
        <dbReference type="PROSITE" id="PS50937"/>
    </source>
</evidence>
<dbReference type="SMART" id="SM00422">
    <property type="entry name" value="HTH_MERR"/>
    <property type="match status" value="1"/>
</dbReference>
<feature type="domain" description="HTH merR-type" evidence="2">
    <location>
        <begin position="7"/>
        <end position="77"/>
    </location>
</feature>
<reference evidence="3 4" key="1">
    <citation type="submission" date="2017-06" db="EMBL/GenBank/DDBJ databases">
        <title>Novel microbial phyla capable of carbon fixation and sulfur reduction in deep-sea sediments.</title>
        <authorList>
            <person name="Huang J."/>
            <person name="Baker B."/>
            <person name="Wang Y."/>
        </authorList>
    </citation>
    <scope>NUCLEOTIDE SEQUENCE [LARGE SCALE GENOMIC DNA]</scope>
    <source>
        <strain evidence="3">B3_LCP</strain>
    </source>
</reference>
<keyword evidence="1" id="KW-0238">DNA-binding</keyword>
<accession>A0A532V3X3</accession>
<dbReference type="GO" id="GO:0003677">
    <property type="term" value="F:DNA binding"/>
    <property type="evidence" value="ECO:0007669"/>
    <property type="project" value="UniProtKB-KW"/>
</dbReference>
<organism evidence="3 4">
    <name type="scientific">candidate division LCP-89 bacterium B3_LCP</name>
    <dbReference type="NCBI Taxonomy" id="2012998"/>
    <lineage>
        <taxon>Bacteria</taxon>
        <taxon>Pseudomonadati</taxon>
        <taxon>Bacteria division LCP-89</taxon>
    </lineage>
</organism>
<comment type="caution">
    <text evidence="3">The sequence shown here is derived from an EMBL/GenBank/DDBJ whole genome shotgun (WGS) entry which is preliminary data.</text>
</comment>
<dbReference type="PANTHER" id="PTHR30204">
    <property type="entry name" value="REDOX-CYCLING DRUG-SENSING TRANSCRIPTIONAL ACTIVATOR SOXR"/>
    <property type="match status" value="1"/>
</dbReference>
<evidence type="ECO:0000313" key="4">
    <source>
        <dbReference type="Proteomes" id="UP000319619"/>
    </source>
</evidence>
<dbReference type="PROSITE" id="PS50937">
    <property type="entry name" value="HTH_MERR_2"/>
    <property type="match status" value="1"/>
</dbReference>
<name>A0A532V3X3_UNCL8</name>
<proteinExistence type="predicted"/>
<dbReference type="SUPFAM" id="SSF46955">
    <property type="entry name" value="Putative DNA-binding domain"/>
    <property type="match status" value="1"/>
</dbReference>
<dbReference type="AlphaFoldDB" id="A0A532V3X3"/>
<dbReference type="InterPro" id="IPR047057">
    <property type="entry name" value="MerR_fam"/>
</dbReference>
<dbReference type="CDD" id="cd04765">
    <property type="entry name" value="HTH_MlrA-like_sg2"/>
    <property type="match status" value="1"/>
</dbReference>
<evidence type="ECO:0000313" key="3">
    <source>
        <dbReference type="EMBL" id="TKJ41687.1"/>
    </source>
</evidence>
<dbReference type="Pfam" id="PF13411">
    <property type="entry name" value="MerR_1"/>
    <property type="match status" value="1"/>
</dbReference>
<gene>
    <name evidence="3" type="ORF">CEE37_03735</name>
</gene>
<dbReference type="EMBL" id="NJBN01000002">
    <property type="protein sequence ID" value="TKJ41687.1"/>
    <property type="molecule type" value="Genomic_DNA"/>
</dbReference>
<dbReference type="Gene3D" id="1.10.1660.10">
    <property type="match status" value="1"/>
</dbReference>
<dbReference type="InterPro" id="IPR009061">
    <property type="entry name" value="DNA-bd_dom_put_sf"/>
</dbReference>
<protein>
    <submittedName>
        <fullName evidence="3">MerR family transcriptional regulator</fullName>
    </submittedName>
</protein>
<evidence type="ECO:0000256" key="1">
    <source>
        <dbReference type="ARBA" id="ARBA00023125"/>
    </source>
</evidence>
<dbReference type="GO" id="GO:0003700">
    <property type="term" value="F:DNA-binding transcription factor activity"/>
    <property type="evidence" value="ECO:0007669"/>
    <property type="project" value="InterPro"/>
</dbReference>
<sequence>MKSDKLYYTIGEVGKIAGLPTSVLRFWETEFEGLRPHRNRSGKRLYKQAEIDGVLQIKKLLYEDRFTIEGARSFLKQNRSSEGSDSQNGASVQDKMKVTAEEIKQDIEDILDILDK</sequence>
<dbReference type="PANTHER" id="PTHR30204:SF15">
    <property type="entry name" value="BLL5018 PROTEIN"/>
    <property type="match status" value="1"/>
</dbReference>